<feature type="region of interest" description="Disordered" evidence="2">
    <location>
        <begin position="74"/>
        <end position="94"/>
    </location>
</feature>
<reference evidence="3 4" key="1">
    <citation type="submission" date="2016-10" db="EMBL/GenBank/DDBJ databases">
        <authorList>
            <person name="de Groot N.N."/>
        </authorList>
    </citation>
    <scope>NUCLEOTIDE SEQUENCE [LARGE SCALE GENOMIC DNA]</scope>
    <source>
        <strain evidence="3 4">DSM 18978</strain>
    </source>
</reference>
<organism evidence="3 4">
    <name type="scientific">Alkaliphilus peptidifermentans DSM 18978</name>
    <dbReference type="NCBI Taxonomy" id="1120976"/>
    <lineage>
        <taxon>Bacteria</taxon>
        <taxon>Bacillati</taxon>
        <taxon>Bacillota</taxon>
        <taxon>Clostridia</taxon>
        <taxon>Peptostreptococcales</taxon>
        <taxon>Natronincolaceae</taxon>
        <taxon>Alkaliphilus</taxon>
    </lineage>
</organism>
<dbReference type="EMBL" id="FMUS01000009">
    <property type="protein sequence ID" value="SCY49486.1"/>
    <property type="molecule type" value="Genomic_DNA"/>
</dbReference>
<evidence type="ECO:0000313" key="3">
    <source>
        <dbReference type="EMBL" id="SCY49486.1"/>
    </source>
</evidence>
<name>A0A1G5GD11_9FIRM</name>
<evidence type="ECO:0000313" key="4">
    <source>
        <dbReference type="Proteomes" id="UP000198636"/>
    </source>
</evidence>
<dbReference type="RefSeq" id="WP_091542147.1">
    <property type="nucleotide sequence ID" value="NZ_FMUS01000009.1"/>
</dbReference>
<proteinExistence type="predicted"/>
<evidence type="ECO:0000256" key="2">
    <source>
        <dbReference type="SAM" id="MobiDB-lite"/>
    </source>
</evidence>
<keyword evidence="1" id="KW-0175">Coiled coil</keyword>
<accession>A0A1G5GD11</accession>
<keyword evidence="4" id="KW-1185">Reference proteome</keyword>
<dbReference type="STRING" id="1120976.SAMN03080606_01647"/>
<sequence length="313" mass="35714">MNTKLIKKISIFLLVMALLFIWGCNGNPKPNPQEKNDEAPELPGSFTEIEEDILTVMLSIDGVTGLEKAMEEVEKGKQEVELESDVELDAEEKEEPAKEAIDINMFIHEEALIIPLLEEEDVESDIVQIEELPNDIENIWYQIEILVAGIHRKWNVLEPQLRKAGASSDDVETFENKLGDASISVSNKEILTSLLEFNELTSCLNDFRGHFSSKAPQEIYEVKYRVRQSVLMASLEDFEEAENEINEAEEIGDSLKQRLVEKNEGDGFQQFKLSIEDYKNELEEENFHLTQVKGAIIIKNIEQIIDIFESNSH</sequence>
<feature type="compositionally biased region" description="Acidic residues" evidence="2">
    <location>
        <begin position="81"/>
        <end position="94"/>
    </location>
</feature>
<evidence type="ECO:0000256" key="1">
    <source>
        <dbReference type="SAM" id="Coils"/>
    </source>
</evidence>
<gene>
    <name evidence="3" type="ORF">SAMN03080606_01647</name>
</gene>
<dbReference type="Proteomes" id="UP000198636">
    <property type="component" value="Unassembled WGS sequence"/>
</dbReference>
<protein>
    <submittedName>
        <fullName evidence="3">Uncharacterized protein</fullName>
    </submittedName>
</protein>
<feature type="coiled-coil region" evidence="1">
    <location>
        <begin position="231"/>
        <end position="258"/>
    </location>
</feature>
<dbReference type="OrthoDB" id="1953300at2"/>
<dbReference type="AlphaFoldDB" id="A0A1G5GD11"/>